<evidence type="ECO:0000313" key="2">
    <source>
        <dbReference type="Proteomes" id="UP000294588"/>
    </source>
</evidence>
<sequence length="344" mass="38672">MQKIIFTLILISLSIFCFAQGNYYDSVIDLTGQTLYTALHSLISTNTNNSYNGSKAFLFQQLDNVNGYVTCIYTGQSFYVGYNYTGSTNPNTEHIYAQSWFGVENDPVRRSDLHHLFPSDSNVNSARSNYPLFTVANHNSANVYYSYTPWQSYRGLSANGYTVFEPADESKGNVARALLYFNTRYYDTLTQQNVNMIPDLVVWNTQDPPDAAEIARNNAIYEFQNNRNPYVDHPEFVDRIWSTPITDETITSPPSYLSLSSISPNPFHNTAVINIKSQDVGKAEISIYNLKGQKIRTWNQTLLSGSTEIIWDGTNSSGTKVPSGIYLINIKSGGETITAKVLFN</sequence>
<keyword evidence="2" id="KW-1185">Reference proteome</keyword>
<dbReference type="EMBL" id="SMOG01000001">
    <property type="protein sequence ID" value="TDF74629.1"/>
    <property type="molecule type" value="Genomic_DNA"/>
</dbReference>
<evidence type="ECO:0000313" key="1">
    <source>
        <dbReference type="EMBL" id="TDF74629.1"/>
    </source>
</evidence>
<name>A0AC61QMW4_9BACT</name>
<accession>A0AC61QMW4</accession>
<gene>
    <name evidence="1" type="ORF">E0946_00675</name>
</gene>
<reference evidence="1" key="1">
    <citation type="submission" date="2019-03" db="EMBL/GenBank/DDBJ databases">
        <title>Candidatus Syntrophosphaera thermopropionivorans: a novel player in syntrophic propionate oxidation during anaerobic digestion.</title>
        <authorList>
            <person name="Dyksma S."/>
        </authorList>
    </citation>
    <scope>NUCLEOTIDE SEQUENCE</scope>
    <source>
        <strain evidence="1">W5</strain>
    </source>
</reference>
<protein>
    <submittedName>
        <fullName evidence="1">T9SS type A sorting domain-containing protein</fullName>
    </submittedName>
</protein>
<dbReference type="Proteomes" id="UP000294588">
    <property type="component" value="Unassembled WGS sequence"/>
</dbReference>
<organism evidence="1 2">
    <name type="scientific">Candidatus Syntrophosphaera thermopropionivorans</name>
    <dbReference type="NCBI Taxonomy" id="2593015"/>
    <lineage>
        <taxon>Bacteria</taxon>
        <taxon>Pseudomonadati</taxon>
        <taxon>Candidatus Cloacimonadota</taxon>
        <taxon>Candidatus Cloacimonadia</taxon>
        <taxon>Candidatus Cloacimonadales</taxon>
        <taxon>Candidatus Cloacimonadaceae</taxon>
        <taxon>Candidatus Syntrophosphaera</taxon>
    </lineage>
</organism>
<proteinExistence type="predicted"/>
<comment type="caution">
    <text evidence="1">The sequence shown here is derived from an EMBL/GenBank/DDBJ whole genome shotgun (WGS) entry which is preliminary data.</text>
</comment>